<sequence>MTGAIAINPVATAADRKAFVELPWRLYANDPHWVPPLKDEVRGLINPKKNPWFGHAEAAFMLARRDGRVTGRISAQIDKLVLAMPEIQGGGPGVGHWGMFEAEDAETAAALIAAAEGWLRDRGMTRAMGPYSLSIWDEPGLLVKGHDHAPTVMMGHHRPDYQAWIEAAGYDGVRDLATYDLDITQEFPVLVQRIVASGERNARINIRKVDKSRFDEEAALLLGILNDAWSDNWGFVPLTDAEIAYAGKKLKPIVFEDLIRVAEVDGEPVAFMMTLPDLNELTRDLNGDLFPFGWAKLLWRLRKPQVRTMRVPLMGVVKRMQATRLASQLAFMMIEYIRRDAVTRYGATRGEIGWILEDNQGMKSIAETIDSRVNKLYRIYEKAL</sequence>
<evidence type="ECO:0000313" key="2">
    <source>
        <dbReference type="Proteomes" id="UP000198281"/>
    </source>
</evidence>
<accession>A0A239CJD7</accession>
<dbReference type="Proteomes" id="UP000198281">
    <property type="component" value="Unassembled WGS sequence"/>
</dbReference>
<dbReference type="EMBL" id="FZOS01000002">
    <property type="protein sequence ID" value="SNS19811.1"/>
    <property type="molecule type" value="Genomic_DNA"/>
</dbReference>
<dbReference type="Gene3D" id="3.40.630.30">
    <property type="match status" value="1"/>
</dbReference>
<dbReference type="PANTHER" id="PTHR41368:SF1">
    <property type="entry name" value="PROTEIN YGHO"/>
    <property type="match status" value="1"/>
</dbReference>
<name>A0A239CJD7_9SPHN</name>
<gene>
    <name evidence="1" type="ORF">SAMN06295912_102225</name>
</gene>
<dbReference type="InterPro" id="IPR039968">
    <property type="entry name" value="BcerS-like"/>
</dbReference>
<evidence type="ECO:0008006" key="3">
    <source>
        <dbReference type="Google" id="ProtNLM"/>
    </source>
</evidence>
<dbReference type="RefSeq" id="WP_089218217.1">
    <property type="nucleotide sequence ID" value="NZ_FZOS01000002.1"/>
</dbReference>
<protein>
    <recommendedName>
        <fullName evidence="3">N-acetyltransferase domain-containing protein</fullName>
    </recommendedName>
</protein>
<dbReference type="InterPro" id="IPR016181">
    <property type="entry name" value="Acyl_CoA_acyltransferase"/>
</dbReference>
<dbReference type="OrthoDB" id="9806005at2"/>
<proteinExistence type="predicted"/>
<reference evidence="2" key="1">
    <citation type="submission" date="2017-06" db="EMBL/GenBank/DDBJ databases">
        <authorList>
            <person name="Varghese N."/>
            <person name="Submissions S."/>
        </authorList>
    </citation>
    <scope>NUCLEOTIDE SEQUENCE [LARGE SCALE GENOMIC DNA]</scope>
    <source>
        <strain evidence="2">LNB2</strain>
    </source>
</reference>
<evidence type="ECO:0000313" key="1">
    <source>
        <dbReference type="EMBL" id="SNS19811.1"/>
    </source>
</evidence>
<dbReference type="PANTHER" id="PTHR41368">
    <property type="entry name" value="PROTEIN YGHO"/>
    <property type="match status" value="1"/>
</dbReference>
<dbReference type="SUPFAM" id="SSF55729">
    <property type="entry name" value="Acyl-CoA N-acyltransferases (Nat)"/>
    <property type="match status" value="1"/>
</dbReference>
<organism evidence="1 2">
    <name type="scientific">Edaphosphingomonas laterariae</name>
    <dbReference type="NCBI Taxonomy" id="861865"/>
    <lineage>
        <taxon>Bacteria</taxon>
        <taxon>Pseudomonadati</taxon>
        <taxon>Pseudomonadota</taxon>
        <taxon>Alphaproteobacteria</taxon>
        <taxon>Sphingomonadales</taxon>
        <taxon>Rhizorhabdaceae</taxon>
        <taxon>Edaphosphingomonas</taxon>
    </lineage>
</organism>
<dbReference type="AlphaFoldDB" id="A0A239CJD7"/>
<keyword evidence="2" id="KW-1185">Reference proteome</keyword>